<dbReference type="EMBL" id="BAABWU010000016">
    <property type="protein sequence ID" value="GAA6197955.1"/>
    <property type="molecule type" value="Genomic_DNA"/>
</dbReference>
<dbReference type="Pfam" id="PF16861">
    <property type="entry name" value="Carbam_trans_C"/>
    <property type="match status" value="1"/>
</dbReference>
<dbReference type="PANTHER" id="PTHR34847:SF1">
    <property type="entry name" value="NODULATION PROTEIN U"/>
    <property type="match status" value="1"/>
</dbReference>
<dbReference type="CDD" id="cd24033">
    <property type="entry name" value="ASKHA_NBD_NodU_CmcH-like_N"/>
    <property type="match status" value="1"/>
</dbReference>
<dbReference type="InterPro" id="IPR051338">
    <property type="entry name" value="NodU/CmcH_Carbamoyltrnsfr"/>
</dbReference>
<comment type="caution">
    <text evidence="4">The sequence shown here is derived from an EMBL/GenBank/DDBJ whole genome shotgun (WGS) entry which is preliminary data.</text>
</comment>
<evidence type="ECO:0000256" key="1">
    <source>
        <dbReference type="ARBA" id="ARBA00006129"/>
    </source>
</evidence>
<dbReference type="Proteomes" id="UP001441944">
    <property type="component" value="Unassembled WGS sequence"/>
</dbReference>
<dbReference type="Gene3D" id="3.30.420.40">
    <property type="match status" value="2"/>
</dbReference>
<evidence type="ECO:0000313" key="5">
    <source>
        <dbReference type="Proteomes" id="UP001441944"/>
    </source>
</evidence>
<name>A0ABQ0AQ09_9RHOB</name>
<dbReference type="RefSeq" id="WP_353401754.1">
    <property type="nucleotide sequence ID" value="NZ_BAABWU010000016.1"/>
</dbReference>
<gene>
    <name evidence="4" type="ORF">NBRC116598_34000</name>
</gene>
<proteinExistence type="inferred from homology"/>
<accession>A0ABQ0AQ09</accession>
<feature type="domain" description="Carbamoyltransferase" evidence="2">
    <location>
        <begin position="122"/>
        <end position="337"/>
    </location>
</feature>
<evidence type="ECO:0000259" key="2">
    <source>
        <dbReference type="Pfam" id="PF02543"/>
    </source>
</evidence>
<evidence type="ECO:0000259" key="3">
    <source>
        <dbReference type="Pfam" id="PF16861"/>
    </source>
</evidence>
<protein>
    <submittedName>
        <fullName evidence="4">Carbamoyltransferase</fullName>
    </submittedName>
</protein>
<dbReference type="SUPFAM" id="SSF53067">
    <property type="entry name" value="Actin-like ATPase domain"/>
    <property type="match status" value="1"/>
</dbReference>
<dbReference type="InterPro" id="IPR043129">
    <property type="entry name" value="ATPase_NBD"/>
</dbReference>
<dbReference type="PANTHER" id="PTHR34847">
    <property type="entry name" value="NODULATION PROTEIN U"/>
    <property type="match status" value="1"/>
</dbReference>
<reference evidence="4 5" key="1">
    <citation type="submission" date="2024-04" db="EMBL/GenBank/DDBJ databases">
        <title>Draft genome sequence of Pseudophaeobacter arcticus NBRC 116598.</title>
        <authorList>
            <person name="Miyakawa T."/>
            <person name="Kusuya Y."/>
            <person name="Miura T."/>
        </authorList>
    </citation>
    <scope>NUCLEOTIDE SEQUENCE [LARGE SCALE GENOMIC DNA]</scope>
    <source>
        <strain evidence="4 5">SU-CL00105</strain>
    </source>
</reference>
<dbReference type="InterPro" id="IPR031730">
    <property type="entry name" value="Carbam_trans_C"/>
</dbReference>
<dbReference type="InterPro" id="IPR038152">
    <property type="entry name" value="Carbam_trans_C_sf"/>
</dbReference>
<dbReference type="Pfam" id="PF02543">
    <property type="entry name" value="Carbam_trans_N"/>
    <property type="match status" value="1"/>
</dbReference>
<keyword evidence="5" id="KW-1185">Reference proteome</keyword>
<dbReference type="InterPro" id="IPR003696">
    <property type="entry name" value="Carbtransf_dom"/>
</dbReference>
<organism evidence="4 5">
    <name type="scientific">Pseudophaeobacter arcticus</name>
    <dbReference type="NCBI Taxonomy" id="385492"/>
    <lineage>
        <taxon>Bacteria</taxon>
        <taxon>Pseudomonadati</taxon>
        <taxon>Pseudomonadota</taxon>
        <taxon>Alphaproteobacteria</taxon>
        <taxon>Rhodobacterales</taxon>
        <taxon>Paracoccaceae</taxon>
        <taxon>Pseudophaeobacter</taxon>
    </lineage>
</organism>
<feature type="domain" description="Carbamoyltransferase C-terminal" evidence="3">
    <location>
        <begin position="392"/>
        <end position="560"/>
    </location>
</feature>
<dbReference type="Gene3D" id="3.90.870.20">
    <property type="entry name" value="Carbamoyltransferase, C-terminal domain"/>
    <property type="match status" value="1"/>
</dbReference>
<sequence length="562" mass="60184">MSTWYLGLSTSGHDPALALVDAEGQVVFAEATERFLQDKRAWGLAPDHVSHLSAALHQCGFDRATDRLMVATSWTLIKGDLPVQVSNTLLPASDGLWLRSLQAAAQSNAGATLLRLGLSPEMPEVMRFDHHLCHAAAAAYQSPFSDATCVVMDGEGEAGSISVFDMSARALKRRWRSWGPGSLGTFYAWITGACGFDWRLGEEWKVMGLAAFGRPIPELVASLSRLLIVDRGRLQFCDEPCLAEVQAIVARHARTPFDPIMQAADLAASGQAAFANVADQVLAACAPQTNGAANLILTGGCALNSSYNGSIAQRHGFDSVFVPSAPADDGNAIGAALLAWAKDQGHETLPMGTGSAYLGTQVPAKAIRKVQQGAGPLLSTDLTGQSAQIIAGRLAQGKILGVVRGRAEFGPRALGNRSILADPRPANMKDRLNRDIKGREAYRPFAPIVQDTDADQWFEAAQPSPYMSFTKRWRSTARDQVPAVVHEDGTGRLQTVNEDSNPWLNELVGAFGRLTSVPVVLNTSFNIMGKPIVHSVEDAVAVLMTSGMDGIVLEDTLFEKDN</sequence>
<comment type="similarity">
    <text evidence="1">Belongs to the NodU/CmcH family.</text>
</comment>
<evidence type="ECO:0000313" key="4">
    <source>
        <dbReference type="EMBL" id="GAA6197955.1"/>
    </source>
</evidence>